<organism evidence="2 3">
    <name type="scientific">Spirosoma profusum</name>
    <dbReference type="NCBI Taxonomy" id="2771354"/>
    <lineage>
        <taxon>Bacteria</taxon>
        <taxon>Pseudomonadati</taxon>
        <taxon>Bacteroidota</taxon>
        <taxon>Cytophagia</taxon>
        <taxon>Cytophagales</taxon>
        <taxon>Cytophagaceae</taxon>
        <taxon>Spirosoma</taxon>
    </lineage>
</organism>
<dbReference type="InterPro" id="IPR003769">
    <property type="entry name" value="ClpS_core"/>
</dbReference>
<comment type="caution">
    <text evidence="2">The sequence shown here is derived from an EMBL/GenBank/DDBJ whole genome shotgun (WGS) entry which is preliminary data.</text>
</comment>
<gene>
    <name evidence="2" type="ORF">IC229_06960</name>
</gene>
<protein>
    <submittedName>
        <fullName evidence="2">ATP-dependent Clp protease adaptor ClpS</fullName>
    </submittedName>
</protein>
<evidence type="ECO:0000313" key="2">
    <source>
        <dbReference type="EMBL" id="MBD2700366.1"/>
    </source>
</evidence>
<keyword evidence="3" id="KW-1185">Reference proteome</keyword>
<dbReference type="AlphaFoldDB" id="A0A926XVA5"/>
<name>A0A926XVA5_9BACT</name>
<dbReference type="SUPFAM" id="SSF54736">
    <property type="entry name" value="ClpS-like"/>
    <property type="match status" value="1"/>
</dbReference>
<dbReference type="Pfam" id="PF02617">
    <property type="entry name" value="ClpS"/>
    <property type="match status" value="1"/>
</dbReference>
<keyword evidence="2" id="KW-0645">Protease</keyword>
<dbReference type="GO" id="GO:0006508">
    <property type="term" value="P:proteolysis"/>
    <property type="evidence" value="ECO:0007669"/>
    <property type="project" value="UniProtKB-KW"/>
</dbReference>
<evidence type="ECO:0000313" key="3">
    <source>
        <dbReference type="Proteomes" id="UP000598820"/>
    </source>
</evidence>
<evidence type="ECO:0000259" key="1">
    <source>
        <dbReference type="Pfam" id="PF02617"/>
    </source>
</evidence>
<sequence length="96" mass="11058">MQPFEKNDWSTEVDILDEVVDTDVHNLVVFNDDVNTFDHVIETLIDVCKHTPEQAEQCTLLIHYKGKCTVKNGSWDELVPMRNEICRRGISAEVLN</sequence>
<dbReference type="InterPro" id="IPR014719">
    <property type="entry name" value="Ribosomal_bL12_C/ClpS-like"/>
</dbReference>
<proteinExistence type="predicted"/>
<accession>A0A926XVA5</accession>
<dbReference type="Gene3D" id="3.30.1390.10">
    <property type="match status" value="1"/>
</dbReference>
<dbReference type="GO" id="GO:0030163">
    <property type="term" value="P:protein catabolic process"/>
    <property type="evidence" value="ECO:0007669"/>
    <property type="project" value="InterPro"/>
</dbReference>
<reference evidence="2" key="1">
    <citation type="submission" date="2020-09" db="EMBL/GenBank/DDBJ databases">
        <authorList>
            <person name="Kim M.K."/>
        </authorList>
    </citation>
    <scope>NUCLEOTIDE SEQUENCE</scope>
    <source>
        <strain evidence="2">BT702</strain>
    </source>
</reference>
<keyword evidence="2" id="KW-0378">Hydrolase</keyword>
<dbReference type="GO" id="GO:0008233">
    <property type="term" value="F:peptidase activity"/>
    <property type="evidence" value="ECO:0007669"/>
    <property type="project" value="UniProtKB-KW"/>
</dbReference>
<dbReference type="RefSeq" id="WP_190886226.1">
    <property type="nucleotide sequence ID" value="NZ_JACWZY010000004.1"/>
</dbReference>
<dbReference type="EMBL" id="JACWZY010000004">
    <property type="protein sequence ID" value="MBD2700366.1"/>
    <property type="molecule type" value="Genomic_DNA"/>
</dbReference>
<feature type="domain" description="Adaptor protein ClpS core" evidence="1">
    <location>
        <begin position="24"/>
        <end position="87"/>
    </location>
</feature>
<dbReference type="Proteomes" id="UP000598820">
    <property type="component" value="Unassembled WGS sequence"/>
</dbReference>